<reference evidence="2" key="2">
    <citation type="submission" date="2025-09" db="UniProtKB">
        <authorList>
            <consortium name="Ensembl"/>
        </authorList>
    </citation>
    <scope>IDENTIFICATION</scope>
</reference>
<proteinExistence type="predicted"/>
<dbReference type="GeneTree" id="ENSGT00940000157352"/>
<organism evidence="2 3">
    <name type="scientific">Hippocampus comes</name>
    <name type="common">Tiger tail seahorse</name>
    <dbReference type="NCBI Taxonomy" id="109280"/>
    <lineage>
        <taxon>Eukaryota</taxon>
        <taxon>Metazoa</taxon>
        <taxon>Chordata</taxon>
        <taxon>Craniata</taxon>
        <taxon>Vertebrata</taxon>
        <taxon>Euteleostomi</taxon>
        <taxon>Actinopterygii</taxon>
        <taxon>Neopterygii</taxon>
        <taxon>Teleostei</taxon>
        <taxon>Neoteleostei</taxon>
        <taxon>Acanthomorphata</taxon>
        <taxon>Syngnathiaria</taxon>
        <taxon>Syngnathiformes</taxon>
        <taxon>Syngnathoidei</taxon>
        <taxon>Syngnathidae</taxon>
        <taxon>Hippocampus</taxon>
    </lineage>
</organism>
<dbReference type="STRING" id="109280.ENSHCOP00000024904"/>
<dbReference type="PANTHER" id="PTHR14663:SF2">
    <property type="entry name" value="METHYLTRANSFERASE NSUN7-RELATED"/>
    <property type="match status" value="1"/>
</dbReference>
<dbReference type="Gene3D" id="3.30.70.1170">
    <property type="entry name" value="Sun protein, domain 3"/>
    <property type="match status" value="1"/>
</dbReference>
<feature type="domain" description="NOL1/NOP2/NSUN 5/7 ferredoxin-like" evidence="1">
    <location>
        <begin position="189"/>
        <end position="243"/>
    </location>
</feature>
<evidence type="ECO:0000313" key="2">
    <source>
        <dbReference type="Ensembl" id="ENSHCOP00000024904.1"/>
    </source>
</evidence>
<dbReference type="InterPro" id="IPR042620">
    <property type="entry name" value="NSUN7"/>
</dbReference>
<dbReference type="Proteomes" id="UP000264820">
    <property type="component" value="Unplaced"/>
</dbReference>
<reference evidence="2" key="1">
    <citation type="submission" date="2025-08" db="UniProtKB">
        <authorList>
            <consortium name="Ensembl"/>
        </authorList>
    </citation>
    <scope>IDENTIFICATION</scope>
</reference>
<evidence type="ECO:0000259" key="1">
    <source>
        <dbReference type="Pfam" id="PF21148"/>
    </source>
</evidence>
<evidence type="ECO:0000313" key="3">
    <source>
        <dbReference type="Proteomes" id="UP000264820"/>
    </source>
</evidence>
<dbReference type="OMA" id="LYLTHAH"/>
<dbReference type="AlphaFoldDB" id="A0A3Q2Z2L5"/>
<dbReference type="PANTHER" id="PTHR14663">
    <property type="entry name" value="METHYLTRANSFERASE NSUN7-RELATED"/>
    <property type="match status" value="1"/>
</dbReference>
<sequence length="342" mass="38543">MVIAATVTLVFFDLENNGASQVPLNLVSTSQGHAAFPDSVYLLASVIFQNSHQEKPAGRQLVRYGEGKELPLPQVEDEMLRPAYELAFNTLILKHSVDSVMHRSSFSSTTSNLFAVMLYDLKDRKFFPQDPTRKESIREVRDVENYLIRFKTKLEASLARYRIKHDLSSLDCILPESVKVKQERSNRLPLYAWVNTLRSSLDEVQNVLMDAGLSQVNSIRQLEGQTFCQDADCEDLLVFPTQMKERLDSTKLLHNLKLVMQDKSCSLAPKVAISFLPDDGDVLLVGTFSGLTVSHTASLIKEKHKASDNKSRVLACVSEEKQNRNDLCRRRYGMTPSCDGPN</sequence>
<protein>
    <recommendedName>
        <fullName evidence="1">NOL1/NOP2/NSUN 5/7 ferredoxin-like domain-containing protein</fullName>
    </recommendedName>
</protein>
<dbReference type="Ensembl" id="ENSHCOT00000018558.1">
    <property type="protein sequence ID" value="ENSHCOP00000024904.1"/>
    <property type="gene ID" value="ENSHCOG00000014640.1"/>
</dbReference>
<keyword evidence="3" id="KW-1185">Reference proteome</keyword>
<accession>A0A3Q2Z2L5</accession>
<dbReference type="InterPro" id="IPR049561">
    <property type="entry name" value="NSUN5_7_fdxn-like"/>
</dbReference>
<name>A0A3Q2Z2L5_HIPCM</name>
<dbReference type="Pfam" id="PF21148">
    <property type="entry name" value="NSUN5_fdxn-like"/>
    <property type="match status" value="1"/>
</dbReference>